<evidence type="ECO:0000313" key="3">
    <source>
        <dbReference type="Proteomes" id="UP000318126"/>
    </source>
</evidence>
<protein>
    <submittedName>
        <fullName evidence="2">Uncharacterized protein</fullName>
    </submittedName>
</protein>
<reference evidence="3" key="1">
    <citation type="submission" date="2019-07" db="EMBL/GenBank/DDBJ databases">
        <title>Shewanella sp. YLB-08 draft genomic sequence.</title>
        <authorList>
            <person name="Yu L."/>
        </authorList>
    </citation>
    <scope>NUCLEOTIDE SEQUENCE [LARGE SCALE GENOMIC DNA]</scope>
    <source>
        <strain evidence="3">JCM 20706</strain>
    </source>
</reference>
<feature type="chain" id="PRO_5021831456" evidence="1">
    <location>
        <begin position="23"/>
        <end position="268"/>
    </location>
</feature>
<comment type="caution">
    <text evidence="2">The sequence shown here is derived from an EMBL/GenBank/DDBJ whole genome shotgun (WGS) entry which is preliminary data.</text>
</comment>
<proteinExistence type="predicted"/>
<dbReference type="Proteomes" id="UP000318126">
    <property type="component" value="Unassembled WGS sequence"/>
</dbReference>
<sequence length="268" mass="30086">MNKLILLIILNTLSFHALSANAPYPVSELKRHSDLGSLNDLITDIENKNDSADRVLIERVTLTVDLVEAGLDTGGLYLSALATTSLPTLNRLNSDDWPELPHYQVSSLKFRINNLVDTHKSGSTISTNARNNIICNRFKGVASSYCDPDGKYALIATTINGGSGSQERRIDLFLRNADFGQYRNNEELFAAIANAGIPRLDIQKFDDKFTIDVNNSELLRVFNDNAEVLKTNPQFFVEEQLLKIEQPTTHQLKIYQDIKQQLDTSMRK</sequence>
<keyword evidence="1" id="KW-0732">Signal</keyword>
<dbReference type="AlphaFoldDB" id="A0A553JJD8"/>
<dbReference type="EMBL" id="VKGK01000031">
    <property type="protein sequence ID" value="TRY12564.1"/>
    <property type="molecule type" value="Genomic_DNA"/>
</dbReference>
<gene>
    <name evidence="2" type="ORF">FN961_20175</name>
</gene>
<organism evidence="2 3">
    <name type="scientific">Shewanella hanedai</name>
    <name type="common">Alteromonas hanedai</name>
    <dbReference type="NCBI Taxonomy" id="25"/>
    <lineage>
        <taxon>Bacteria</taxon>
        <taxon>Pseudomonadati</taxon>
        <taxon>Pseudomonadota</taxon>
        <taxon>Gammaproteobacteria</taxon>
        <taxon>Alteromonadales</taxon>
        <taxon>Shewanellaceae</taxon>
        <taxon>Shewanella</taxon>
    </lineage>
</organism>
<evidence type="ECO:0000313" key="2">
    <source>
        <dbReference type="EMBL" id="TRY12564.1"/>
    </source>
</evidence>
<accession>A0A553JJD8</accession>
<keyword evidence="3" id="KW-1185">Reference proteome</keyword>
<feature type="signal peptide" evidence="1">
    <location>
        <begin position="1"/>
        <end position="22"/>
    </location>
</feature>
<dbReference type="RefSeq" id="WP_144041973.1">
    <property type="nucleotide sequence ID" value="NZ_BMPL01000030.1"/>
</dbReference>
<evidence type="ECO:0000256" key="1">
    <source>
        <dbReference type="SAM" id="SignalP"/>
    </source>
</evidence>
<name>A0A553JJD8_SHEHA</name>